<protein>
    <recommendedName>
        <fullName evidence="10">tRNA dimethylallyltransferase</fullName>
        <ecNumber evidence="10">2.5.1.75</ecNumber>
    </recommendedName>
    <alternativeName>
        <fullName evidence="10">Dimethylallyl diphosphate:tRNA dimethylallyltransferase</fullName>
        <shortName evidence="10">DMAPP:tRNA dimethylallyltransferase</shortName>
        <shortName evidence="10">DMATase</shortName>
    </alternativeName>
    <alternativeName>
        <fullName evidence="10">Isopentenyl-diphosphate:tRNA isopentenyltransferase</fullName>
        <shortName evidence="10">IPP transferase</shortName>
        <shortName evidence="10">IPPT</shortName>
        <shortName evidence="10">IPTase</shortName>
    </alternativeName>
</protein>
<evidence type="ECO:0000313" key="14">
    <source>
        <dbReference type="EMBL" id="HGT46856.1"/>
    </source>
</evidence>
<dbReference type="PANTHER" id="PTHR11088">
    <property type="entry name" value="TRNA DIMETHYLALLYLTRANSFERASE"/>
    <property type="match status" value="1"/>
</dbReference>
<comment type="catalytic activity">
    <reaction evidence="9 10 11">
        <text>adenosine(37) in tRNA + dimethylallyl diphosphate = N(6)-dimethylallyladenosine(37) in tRNA + diphosphate</text>
        <dbReference type="Rhea" id="RHEA:26482"/>
        <dbReference type="Rhea" id="RHEA-COMP:10162"/>
        <dbReference type="Rhea" id="RHEA-COMP:10375"/>
        <dbReference type="ChEBI" id="CHEBI:33019"/>
        <dbReference type="ChEBI" id="CHEBI:57623"/>
        <dbReference type="ChEBI" id="CHEBI:74411"/>
        <dbReference type="ChEBI" id="CHEBI:74415"/>
        <dbReference type="EC" id="2.5.1.75"/>
    </reaction>
</comment>
<gene>
    <name evidence="10 14" type="primary">miaA</name>
    <name evidence="14" type="ORF">ENS56_02355</name>
</gene>
<feature type="region of interest" description="Interaction with substrate tRNA" evidence="10">
    <location>
        <begin position="35"/>
        <end position="38"/>
    </location>
</feature>
<reference evidence="14" key="1">
    <citation type="journal article" date="2020" name="mSystems">
        <title>Genome- and Community-Level Interaction Insights into Carbon Utilization and Element Cycling Functions of Hydrothermarchaeota in Hydrothermal Sediment.</title>
        <authorList>
            <person name="Zhou Z."/>
            <person name="Liu Y."/>
            <person name="Xu W."/>
            <person name="Pan J."/>
            <person name="Luo Z.H."/>
            <person name="Li M."/>
        </authorList>
    </citation>
    <scope>NUCLEOTIDE SEQUENCE [LARGE SCALE GENOMIC DNA]</scope>
    <source>
        <strain evidence="14">SpSt-500</strain>
    </source>
</reference>
<feature type="binding site" evidence="10">
    <location>
        <begin position="12"/>
        <end position="17"/>
    </location>
    <ligand>
        <name>substrate</name>
    </ligand>
</feature>
<evidence type="ECO:0000256" key="5">
    <source>
        <dbReference type="ARBA" id="ARBA00022694"/>
    </source>
</evidence>
<proteinExistence type="inferred from homology"/>
<accession>A0A832G647</accession>
<comment type="subunit">
    <text evidence="10">Monomer.</text>
</comment>
<dbReference type="InterPro" id="IPR018022">
    <property type="entry name" value="IPT"/>
</dbReference>
<evidence type="ECO:0000256" key="6">
    <source>
        <dbReference type="ARBA" id="ARBA00022741"/>
    </source>
</evidence>
<dbReference type="AlphaFoldDB" id="A0A832G647"/>
<dbReference type="Gene3D" id="3.40.50.300">
    <property type="entry name" value="P-loop containing nucleotide triphosphate hydrolases"/>
    <property type="match status" value="1"/>
</dbReference>
<evidence type="ECO:0000256" key="1">
    <source>
        <dbReference type="ARBA" id="ARBA00001946"/>
    </source>
</evidence>
<dbReference type="PANTHER" id="PTHR11088:SF60">
    <property type="entry name" value="TRNA DIMETHYLALLYLTRANSFERASE"/>
    <property type="match status" value="1"/>
</dbReference>
<dbReference type="GO" id="GO:0005524">
    <property type="term" value="F:ATP binding"/>
    <property type="evidence" value="ECO:0007669"/>
    <property type="project" value="UniProtKB-UniRule"/>
</dbReference>
<feature type="binding site" evidence="10">
    <location>
        <begin position="10"/>
        <end position="17"/>
    </location>
    <ligand>
        <name>ATP</name>
        <dbReference type="ChEBI" id="CHEBI:30616"/>
    </ligand>
</feature>
<dbReference type="InterPro" id="IPR027417">
    <property type="entry name" value="P-loop_NTPase"/>
</dbReference>
<dbReference type="NCBIfam" id="TIGR00174">
    <property type="entry name" value="miaA"/>
    <property type="match status" value="1"/>
</dbReference>
<comment type="cofactor">
    <cofactor evidence="1 10">
        <name>Mg(2+)</name>
        <dbReference type="ChEBI" id="CHEBI:18420"/>
    </cofactor>
</comment>
<feature type="site" description="Interaction with substrate tRNA" evidence="10">
    <location>
        <position position="101"/>
    </location>
</feature>
<dbReference type="GO" id="GO:0052381">
    <property type="term" value="F:tRNA dimethylallyltransferase activity"/>
    <property type="evidence" value="ECO:0007669"/>
    <property type="project" value="UniProtKB-UniRule"/>
</dbReference>
<dbReference type="EC" id="2.5.1.75" evidence="10"/>
<dbReference type="GO" id="GO:0006400">
    <property type="term" value="P:tRNA modification"/>
    <property type="evidence" value="ECO:0007669"/>
    <property type="project" value="TreeGrafter"/>
</dbReference>
<keyword evidence="4 10" id="KW-0808">Transferase</keyword>
<keyword evidence="8 10" id="KW-0460">Magnesium</keyword>
<dbReference type="InterPro" id="IPR039657">
    <property type="entry name" value="Dimethylallyltransferase"/>
</dbReference>
<evidence type="ECO:0000256" key="10">
    <source>
        <dbReference type="HAMAP-Rule" id="MF_00185"/>
    </source>
</evidence>
<evidence type="ECO:0000256" key="12">
    <source>
        <dbReference type="RuleBase" id="RU003784"/>
    </source>
</evidence>
<feature type="site" description="Interaction with substrate tRNA" evidence="10">
    <location>
        <position position="123"/>
    </location>
</feature>
<dbReference type="EMBL" id="DSVI01000004">
    <property type="protein sequence ID" value="HGT46856.1"/>
    <property type="molecule type" value="Genomic_DNA"/>
</dbReference>
<evidence type="ECO:0000256" key="3">
    <source>
        <dbReference type="ARBA" id="ARBA00005842"/>
    </source>
</evidence>
<organism evidence="14">
    <name type="scientific">Ignavibacterium album</name>
    <dbReference type="NCBI Taxonomy" id="591197"/>
    <lineage>
        <taxon>Bacteria</taxon>
        <taxon>Pseudomonadati</taxon>
        <taxon>Ignavibacteriota</taxon>
        <taxon>Ignavibacteria</taxon>
        <taxon>Ignavibacteriales</taxon>
        <taxon>Ignavibacteriaceae</taxon>
        <taxon>Ignavibacterium</taxon>
    </lineage>
</organism>
<evidence type="ECO:0000256" key="11">
    <source>
        <dbReference type="RuleBase" id="RU003783"/>
    </source>
</evidence>
<dbReference type="Gene3D" id="1.10.20.140">
    <property type="match status" value="1"/>
</dbReference>
<evidence type="ECO:0000256" key="9">
    <source>
        <dbReference type="ARBA" id="ARBA00049563"/>
    </source>
</evidence>
<evidence type="ECO:0000256" key="4">
    <source>
        <dbReference type="ARBA" id="ARBA00022679"/>
    </source>
</evidence>
<dbReference type="HAMAP" id="MF_00185">
    <property type="entry name" value="IPP_trans"/>
    <property type="match status" value="1"/>
</dbReference>
<comment type="caution">
    <text evidence="10">Lacks conserved residue(s) required for the propagation of feature annotation.</text>
</comment>
<comment type="function">
    <text evidence="2 10 12">Catalyzes the transfer of a dimethylallyl group onto the adenine at position 37 in tRNAs that read codons beginning with uridine, leading to the formation of N6-(dimethylallyl)adenosine (i(6)A).</text>
</comment>
<keyword evidence="7 10" id="KW-0067">ATP-binding</keyword>
<evidence type="ECO:0000256" key="2">
    <source>
        <dbReference type="ARBA" id="ARBA00003213"/>
    </source>
</evidence>
<dbReference type="SUPFAM" id="SSF52540">
    <property type="entry name" value="P-loop containing nucleoside triphosphate hydrolases"/>
    <property type="match status" value="1"/>
</dbReference>
<evidence type="ECO:0000256" key="8">
    <source>
        <dbReference type="ARBA" id="ARBA00022842"/>
    </source>
</evidence>
<dbReference type="Pfam" id="PF01715">
    <property type="entry name" value="IPPT"/>
    <property type="match status" value="1"/>
</dbReference>
<keyword evidence="6 10" id="KW-0547">Nucleotide-binding</keyword>
<comment type="similarity">
    <text evidence="3 10 13">Belongs to the IPP transferase family.</text>
</comment>
<name>A0A832G647_9BACT</name>
<keyword evidence="5 10" id="KW-0819">tRNA processing</keyword>
<sequence length="310" mass="36379">MGQKVIVIVGPTCSGKTKLSLILAEKLKSEIISADSRQVYKFLTIGTAKPNSDELRIIKHHFIDELDPDEEFNADIFSKRAKEIIYLLIEKKISPIVVGGSGLYIKALVDGITQTVVSDKSLRYELLELRKKFGNDYLYNELKKIDPKSAEKLLPQNWKRVIRAIEVFKLTGKPIWQHHIENPVQKEFDFCQYGLKWERNKLYHNIESRVDEMIRTGFIEEVKMILHKGYSKEINSLNTLGYKEIIDLLDNKLTFDEAVNRIKINTRRFAKRQMTWFNADKRIKWFEIDSYQELSNIAENILEDFYERKN</sequence>
<evidence type="ECO:0000256" key="7">
    <source>
        <dbReference type="ARBA" id="ARBA00022840"/>
    </source>
</evidence>
<evidence type="ECO:0000256" key="13">
    <source>
        <dbReference type="RuleBase" id="RU003785"/>
    </source>
</evidence>
<comment type="caution">
    <text evidence="14">The sequence shown here is derived from an EMBL/GenBank/DDBJ whole genome shotgun (WGS) entry which is preliminary data.</text>
</comment>